<evidence type="ECO:0000259" key="2">
    <source>
        <dbReference type="Pfam" id="PF13910"/>
    </source>
</evidence>
<dbReference type="InterPro" id="IPR025209">
    <property type="entry name" value="DUF4209"/>
</dbReference>
<gene>
    <name evidence="4" type="ORF">WAT24_16120</name>
</gene>
<dbReference type="InterPro" id="IPR055804">
    <property type="entry name" value="DUF7380"/>
</dbReference>
<feature type="domain" description="DUF7380" evidence="3">
    <location>
        <begin position="10"/>
        <end position="178"/>
    </location>
</feature>
<accession>A0ABU8JHH1</accession>
<keyword evidence="1" id="KW-0472">Membrane</keyword>
<sequence length="623" mass="69253">MNMQRYPEGLVVTQQDFADSGWREALADGATESYSAMWRAFSAAARTAIEAKHLVRGKVLWLLADACSMMLRPKSISEPYQPIMVIEGKRSATLDDFAEADIFFFSQIVDDIDDVRLRARIADVAWLLGSPREVKFALTSIDAYRLIPLDAETWVRDGRECWERAIGLARMLRAASGERLQEMEATILAAFEAASCADGFLILWLAELLESNRLGRSQRLSIAQKLESSALEFDSQGDLYRAGKYWQKAAEEFEATGDRAKAGEMKVLLAENAVKEAGARVSSDDPSHMVAANFYEEAIQTYRTIPRSERAAWGVDERIVELRKLLQESGEKSVSEMSTVHSPQLDITALVERARDAVRGKTPLDALRALANLHPGANAKQARDEAIATLRKHPLQAFFSATTISRDGRVVARRPGMSFADKPTADDEIVIRTQMINDFQLLVGLAVQGEIVPALEVILMEHRLREMDFVALASRSPIVPPDRAGLFGKALFAGYDRDLATAIHLLIPQIEQMVRFHFKQAGIKTTILDGDGIETEFGLSTLMGMPEAEKVFGANLTFELSALLCDAHGPNLRNELAHGLMDEDACRSVYVIYIWWLALKLVFNAYWLANRKHAAEAASGEEE</sequence>
<feature type="domain" description="DUF4209" evidence="2">
    <location>
        <begin position="510"/>
        <end position="600"/>
    </location>
</feature>
<keyword evidence="1" id="KW-1133">Transmembrane helix</keyword>
<organism evidence="4 5">
    <name type="scientific">Fulvimonas yonginensis</name>
    <dbReference type="NCBI Taxonomy" id="1495200"/>
    <lineage>
        <taxon>Bacteria</taxon>
        <taxon>Pseudomonadati</taxon>
        <taxon>Pseudomonadota</taxon>
        <taxon>Gammaproteobacteria</taxon>
        <taxon>Lysobacterales</taxon>
        <taxon>Rhodanobacteraceae</taxon>
        <taxon>Fulvimonas</taxon>
    </lineage>
</organism>
<comment type="caution">
    <text evidence="4">The sequence shown here is derived from an EMBL/GenBank/DDBJ whole genome shotgun (WGS) entry which is preliminary data.</text>
</comment>
<evidence type="ECO:0000313" key="4">
    <source>
        <dbReference type="EMBL" id="MEI7038282.1"/>
    </source>
</evidence>
<evidence type="ECO:0000313" key="5">
    <source>
        <dbReference type="Proteomes" id="UP001381174"/>
    </source>
</evidence>
<dbReference type="Pfam" id="PF24098">
    <property type="entry name" value="DUF7380"/>
    <property type="match status" value="1"/>
</dbReference>
<proteinExistence type="predicted"/>
<reference evidence="4 5" key="1">
    <citation type="journal article" date="2014" name="Int. J. Syst. Evol. Microbiol.">
        <title>Fulvimonas yonginensis sp. nov., isolated from greenhouse soil, and emended description of the genus Fulvimonas.</title>
        <authorList>
            <person name="Ahn J.H."/>
            <person name="Kim S.J."/>
            <person name="Weon H.Y."/>
            <person name="Hong S.B."/>
            <person name="Seok S.J."/>
            <person name="Kwon S.W."/>
        </authorList>
    </citation>
    <scope>NUCLEOTIDE SEQUENCE [LARGE SCALE GENOMIC DNA]</scope>
    <source>
        <strain evidence="4 5">KACC 16952</strain>
    </source>
</reference>
<dbReference type="EMBL" id="JBBBNY010000020">
    <property type="protein sequence ID" value="MEI7038282.1"/>
    <property type="molecule type" value="Genomic_DNA"/>
</dbReference>
<keyword evidence="5" id="KW-1185">Reference proteome</keyword>
<dbReference type="RefSeq" id="WP_336808923.1">
    <property type="nucleotide sequence ID" value="NZ_JBBBNY010000020.1"/>
</dbReference>
<feature type="transmembrane region" description="Helical" evidence="1">
    <location>
        <begin position="590"/>
        <end position="609"/>
    </location>
</feature>
<dbReference type="Proteomes" id="UP001381174">
    <property type="component" value="Unassembled WGS sequence"/>
</dbReference>
<evidence type="ECO:0000256" key="1">
    <source>
        <dbReference type="SAM" id="Phobius"/>
    </source>
</evidence>
<protein>
    <submittedName>
        <fullName evidence="4">DUF4209 domain-containing protein</fullName>
    </submittedName>
</protein>
<dbReference type="Pfam" id="PF13910">
    <property type="entry name" value="DUF4209"/>
    <property type="match status" value="1"/>
</dbReference>
<keyword evidence="1" id="KW-0812">Transmembrane</keyword>
<evidence type="ECO:0000259" key="3">
    <source>
        <dbReference type="Pfam" id="PF24098"/>
    </source>
</evidence>
<name>A0ABU8JHH1_9GAMM</name>